<keyword evidence="3" id="KW-1185">Reference proteome</keyword>
<evidence type="ECO:0000313" key="2">
    <source>
        <dbReference type="EMBL" id="KAL2558591.1"/>
    </source>
</evidence>
<protein>
    <submittedName>
        <fullName evidence="2">Uncharacterized protein</fullName>
    </submittedName>
</protein>
<comment type="caution">
    <text evidence="2">The sequence shown here is derived from an EMBL/GenBank/DDBJ whole genome shotgun (WGS) entry which is preliminary data.</text>
</comment>
<sequence>MTETCKQVATLRYKYEVGFTPMGESPRDSDIRDWIKRKALPVPGGPQPLAPLMFDGRRMPGDNWAMGSSMGQVLPVLYSFFGFSILFCTLIQFEQGMKYV</sequence>
<evidence type="ECO:0000313" key="3">
    <source>
        <dbReference type="Proteomes" id="UP001604277"/>
    </source>
</evidence>
<keyword evidence="1" id="KW-0812">Transmembrane</keyword>
<keyword evidence="1" id="KW-1133">Transmembrane helix</keyword>
<dbReference type="Proteomes" id="UP001604277">
    <property type="component" value="Unassembled WGS sequence"/>
</dbReference>
<evidence type="ECO:0000256" key="1">
    <source>
        <dbReference type="SAM" id="Phobius"/>
    </source>
</evidence>
<reference evidence="3" key="1">
    <citation type="submission" date="2024-07" db="EMBL/GenBank/DDBJ databases">
        <title>Two chromosome-level genome assemblies of Korean endemic species Abeliophyllum distichum and Forsythia ovata (Oleaceae).</title>
        <authorList>
            <person name="Jang H."/>
        </authorList>
    </citation>
    <scope>NUCLEOTIDE SEQUENCE [LARGE SCALE GENOMIC DNA]</scope>
</reference>
<keyword evidence="1" id="KW-0472">Membrane</keyword>
<organism evidence="2 3">
    <name type="scientific">Forsythia ovata</name>
    <dbReference type="NCBI Taxonomy" id="205694"/>
    <lineage>
        <taxon>Eukaryota</taxon>
        <taxon>Viridiplantae</taxon>
        <taxon>Streptophyta</taxon>
        <taxon>Embryophyta</taxon>
        <taxon>Tracheophyta</taxon>
        <taxon>Spermatophyta</taxon>
        <taxon>Magnoliopsida</taxon>
        <taxon>eudicotyledons</taxon>
        <taxon>Gunneridae</taxon>
        <taxon>Pentapetalae</taxon>
        <taxon>asterids</taxon>
        <taxon>lamiids</taxon>
        <taxon>Lamiales</taxon>
        <taxon>Oleaceae</taxon>
        <taxon>Forsythieae</taxon>
        <taxon>Forsythia</taxon>
    </lineage>
</organism>
<proteinExistence type="predicted"/>
<name>A0ABD1XA11_9LAMI</name>
<gene>
    <name evidence="2" type="ORF">Fot_03330</name>
</gene>
<dbReference type="AlphaFoldDB" id="A0ABD1XA11"/>
<dbReference type="EMBL" id="JBFOLJ010000001">
    <property type="protein sequence ID" value="KAL2558591.1"/>
    <property type="molecule type" value="Genomic_DNA"/>
</dbReference>
<feature type="transmembrane region" description="Helical" evidence="1">
    <location>
        <begin position="73"/>
        <end position="93"/>
    </location>
</feature>
<accession>A0ABD1XA11</accession>